<protein>
    <submittedName>
        <fullName evidence="3">NADPH-dependent F420 reductase</fullName>
    </submittedName>
</protein>
<dbReference type="Proteomes" id="UP001330016">
    <property type="component" value="Unassembled WGS sequence"/>
</dbReference>
<evidence type="ECO:0000313" key="4">
    <source>
        <dbReference type="Proteomes" id="UP001330016"/>
    </source>
</evidence>
<comment type="caution">
    <text evidence="3">The sequence shown here is derived from an EMBL/GenBank/DDBJ whole genome shotgun (WGS) entry which is preliminary data.</text>
</comment>
<reference evidence="3 4" key="1">
    <citation type="submission" date="2023-02" db="EMBL/GenBank/DDBJ databases">
        <title>The predominant lactic acid bacteria and yeasts involved in the spontaneous fermentation of millet during the production of the traditional porridge Hausa koko in Ghana.</title>
        <authorList>
            <person name="Atter A."/>
            <person name="Diaz M."/>
        </authorList>
    </citation>
    <scope>NUCLEOTIDE SEQUENCE [LARGE SCALE GENOMIC DNA]</scope>
    <source>
        <strain evidence="3 4">FI11640</strain>
    </source>
</reference>
<feature type="domain" description="Pyrroline-5-carboxylate reductase catalytic N-terminal" evidence="2">
    <location>
        <begin position="16"/>
        <end position="103"/>
    </location>
</feature>
<dbReference type="Gene3D" id="3.40.50.720">
    <property type="entry name" value="NAD(P)-binding Rossmann-like Domain"/>
    <property type="match status" value="1"/>
</dbReference>
<evidence type="ECO:0000259" key="2">
    <source>
        <dbReference type="Pfam" id="PF03807"/>
    </source>
</evidence>
<gene>
    <name evidence="3" type="ORF">PS435_13825</name>
</gene>
<dbReference type="InterPro" id="IPR036291">
    <property type="entry name" value="NAD(P)-bd_dom_sf"/>
</dbReference>
<dbReference type="PANTHER" id="PTHR14239:SF0">
    <property type="entry name" value="F420-DEPENDENT NADP REDUCTASE"/>
    <property type="match status" value="1"/>
</dbReference>
<dbReference type="InterPro" id="IPR051267">
    <property type="entry name" value="STEAP_metalloreductase"/>
</dbReference>
<evidence type="ECO:0000313" key="3">
    <source>
        <dbReference type="EMBL" id="MEE6716930.1"/>
    </source>
</evidence>
<evidence type="ECO:0000256" key="1">
    <source>
        <dbReference type="ARBA" id="ARBA00023002"/>
    </source>
</evidence>
<dbReference type="EMBL" id="JAQSGK010000057">
    <property type="protein sequence ID" value="MEE6716930.1"/>
    <property type="molecule type" value="Genomic_DNA"/>
</dbReference>
<dbReference type="SUPFAM" id="SSF51735">
    <property type="entry name" value="NAD(P)-binding Rossmann-fold domains"/>
    <property type="match status" value="1"/>
</dbReference>
<keyword evidence="1" id="KW-0560">Oxidoreductase</keyword>
<dbReference type="PANTHER" id="PTHR14239">
    <property type="entry name" value="DUDULIN-RELATED"/>
    <property type="match status" value="1"/>
</dbReference>
<proteinExistence type="predicted"/>
<organism evidence="3 4">
    <name type="scientific">Schleiferilactobacillus harbinensis</name>
    <dbReference type="NCBI Taxonomy" id="304207"/>
    <lineage>
        <taxon>Bacteria</taxon>
        <taxon>Bacillati</taxon>
        <taxon>Bacillota</taxon>
        <taxon>Bacilli</taxon>
        <taxon>Lactobacillales</taxon>
        <taxon>Lactobacillaceae</taxon>
        <taxon>Schleiferilactobacillus</taxon>
    </lineage>
</organism>
<dbReference type="Pfam" id="PF03807">
    <property type="entry name" value="F420_oxidored"/>
    <property type="match status" value="1"/>
</dbReference>
<dbReference type="InterPro" id="IPR028939">
    <property type="entry name" value="P5C_Rdtase_cat_N"/>
</dbReference>
<keyword evidence="4" id="KW-1185">Reference proteome</keyword>
<accession>A0ABU7T2T5</accession>
<name>A0ABU7T2T5_9LACO</name>
<sequence length="223" mass="24187">MLVVEEKSKGESQMDIGFIGTGNVGKALAQLFVHAGHHVVMSHRHSVESLSPLIEKLGVNASAGTIAEATKQDLVVLAVPFFAVRELPAPFPNDPIILDVTNYFPNRDGNIMNLQKHEEATSEFVARQLQSKKVVKAFNTIAMARITAMPRPTGDPRRIAVPVASDNKHAKATVIDLIDQIGFDAYDLGDLKDSLPAQSDGPLFISVGTKKDIAQRLKESPNN</sequence>